<dbReference type="Pfam" id="PF09943">
    <property type="entry name" value="DUF2175"/>
    <property type="match status" value="1"/>
</dbReference>
<organism evidence="1 2">
    <name type="scientific">Acidiplasma aeolicum</name>
    <dbReference type="NCBI Taxonomy" id="507754"/>
    <lineage>
        <taxon>Archaea</taxon>
        <taxon>Methanobacteriati</taxon>
        <taxon>Thermoplasmatota</taxon>
        <taxon>Thermoplasmata</taxon>
        <taxon>Thermoplasmatales</taxon>
        <taxon>Ferroplasmaceae</taxon>
        <taxon>Acidiplasma</taxon>
    </lineage>
</organism>
<reference evidence="1 2" key="1">
    <citation type="submission" date="2015-09" db="EMBL/GenBank/DDBJ databases">
        <title>Draft genome sequence of Acidiplasma aeolicum DSM 18409.</title>
        <authorList>
            <person name="Hemp J."/>
        </authorList>
    </citation>
    <scope>NUCLEOTIDE SEQUENCE [LARGE SCALE GENOMIC DNA]</scope>
    <source>
        <strain evidence="1 2">V</strain>
    </source>
</reference>
<evidence type="ECO:0000313" key="2">
    <source>
        <dbReference type="Proteomes" id="UP000050515"/>
    </source>
</evidence>
<sequence>MEYNCYLCNKTIKTGEKFTFTKEGSVHLDCFISNKRKSLDEGRLEYLRTLSLILDYELTYLIQLLSLRTDDKESQELVRKRITAIEKESGETTNLIYNL</sequence>
<gene>
    <name evidence="1" type="ORF">SE19_06620</name>
</gene>
<protein>
    <recommendedName>
        <fullName evidence="3">DUF2175 domain-containing protein</fullName>
    </recommendedName>
</protein>
<evidence type="ECO:0000313" key="1">
    <source>
        <dbReference type="EMBL" id="KPV46193.1"/>
    </source>
</evidence>
<dbReference type="RefSeq" id="WP_054964336.1">
    <property type="nucleotide sequence ID" value="NZ_JBBYJF010000008.1"/>
</dbReference>
<comment type="caution">
    <text evidence="1">The sequence shown here is derived from an EMBL/GenBank/DDBJ whole genome shotgun (WGS) entry which is preliminary data.</text>
</comment>
<dbReference type="AlphaFoldDB" id="A0A0P9GXN6"/>
<accession>A0A0P9GXN6</accession>
<dbReference type="EMBL" id="LJCQ01000285">
    <property type="protein sequence ID" value="KPV46193.1"/>
    <property type="molecule type" value="Genomic_DNA"/>
</dbReference>
<dbReference type="PATRIC" id="fig|507754.4.peg.1854"/>
<proteinExistence type="predicted"/>
<evidence type="ECO:0008006" key="3">
    <source>
        <dbReference type="Google" id="ProtNLM"/>
    </source>
</evidence>
<dbReference type="Proteomes" id="UP000050515">
    <property type="component" value="Unassembled WGS sequence"/>
</dbReference>
<name>A0A0P9GXN6_9ARCH</name>
<dbReference type="InterPro" id="IPR018686">
    <property type="entry name" value="DUF2175"/>
</dbReference>